<dbReference type="GO" id="GO:0016020">
    <property type="term" value="C:membrane"/>
    <property type="evidence" value="ECO:0007669"/>
    <property type="project" value="TreeGrafter"/>
</dbReference>
<evidence type="ECO:0000256" key="4">
    <source>
        <dbReference type="ARBA" id="ARBA00023098"/>
    </source>
</evidence>
<dbReference type="CDD" id="cd05907">
    <property type="entry name" value="VL_LC_FACS_like"/>
    <property type="match status" value="1"/>
</dbReference>
<dbReference type="PANTHER" id="PTHR43272">
    <property type="entry name" value="LONG-CHAIN-FATTY-ACID--COA LIGASE"/>
    <property type="match status" value="1"/>
</dbReference>
<keyword evidence="2" id="KW-0436">Ligase</keyword>
<name>A0A840F0P6_9ACTN</name>
<evidence type="ECO:0000256" key="6">
    <source>
        <dbReference type="ARBA" id="ARBA00032875"/>
    </source>
</evidence>
<dbReference type="Proteomes" id="UP000551501">
    <property type="component" value="Unassembled WGS sequence"/>
</dbReference>
<dbReference type="PROSITE" id="PS00455">
    <property type="entry name" value="AMP_BINDING"/>
    <property type="match status" value="1"/>
</dbReference>
<dbReference type="Gene3D" id="3.40.50.12780">
    <property type="entry name" value="N-terminal domain of ligase-like"/>
    <property type="match status" value="1"/>
</dbReference>
<dbReference type="InterPro" id="IPR045851">
    <property type="entry name" value="AMP-bd_C_sf"/>
</dbReference>
<reference evidence="8 9" key="1">
    <citation type="submission" date="2020-08" db="EMBL/GenBank/DDBJ databases">
        <title>Sequencing the genomes of 1000 actinobacteria strains.</title>
        <authorList>
            <person name="Klenk H.-P."/>
        </authorList>
    </citation>
    <scope>NUCLEOTIDE SEQUENCE [LARGE SCALE GENOMIC DNA]</scope>
    <source>
        <strain evidence="8 9">DSM 45298</strain>
    </source>
</reference>
<evidence type="ECO:0000256" key="5">
    <source>
        <dbReference type="ARBA" id="ARBA00024484"/>
    </source>
</evidence>
<keyword evidence="9" id="KW-1185">Reference proteome</keyword>
<dbReference type="InterPro" id="IPR000873">
    <property type="entry name" value="AMP-dep_synth/lig_dom"/>
</dbReference>
<evidence type="ECO:0000256" key="2">
    <source>
        <dbReference type="ARBA" id="ARBA00022598"/>
    </source>
</evidence>
<sequence>MDSDDTLVSTFRSTVRATPDARALRDSAGRIDLTWREYQCIADDLAAGLSSLGIGPGSTVAILLGNRPEWQLIDTASLIAGATPFSLYINAAPPQNAELVRRARAGVVIGEPALLAALRLEEYRHPLTFIEVGPSELLDKPSGSGDGTPATLSALRQRGSRTPFTPPTVSPDSPATLIYTSGTTGPPKGVELSHRSLLFVIRFIGSVVSLSSGRTISYLPHAHIVDRIIGHYVALVSGSSVTTIADHRTLFDALPDIRPTLYTSVPRIWQRLHLRLLHEIDEEPPGLRETIRTAVDDACTAIEMREARLPIPPELATKVAISDTDWFLPMRKSVGLDAAEWIITGSAPLPRSTHLFFAAIGMPLHDLWGLSETSGVATFSAAGEHHLTTVGRALPGTEVVLADDGEVLIRGPHLATGYRDDPVATAAAFDADGWFHSGDLGEWDADRLRIVGRKRELMISAGGENMSPSRIEDALASASPLVSSVVVIGDQRPFNVALIVPDLERIGADLGLSGPSAEVLASDRLHEVFDTLVASANTQLARHERIRRFALLADPWTVESGELTPTLKIRRTVVQNKYGETIDALYAGDEVDFHLRDRSG</sequence>
<evidence type="ECO:0000313" key="8">
    <source>
        <dbReference type="EMBL" id="MBB4135556.1"/>
    </source>
</evidence>
<dbReference type="InterPro" id="IPR020845">
    <property type="entry name" value="AMP-binding_CS"/>
</dbReference>
<comment type="similarity">
    <text evidence="1">Belongs to the ATP-dependent AMP-binding enzyme family.</text>
</comment>
<organism evidence="8 9">
    <name type="scientific">Gordonia humi</name>
    <dbReference type="NCBI Taxonomy" id="686429"/>
    <lineage>
        <taxon>Bacteria</taxon>
        <taxon>Bacillati</taxon>
        <taxon>Actinomycetota</taxon>
        <taxon>Actinomycetes</taxon>
        <taxon>Mycobacteriales</taxon>
        <taxon>Gordoniaceae</taxon>
        <taxon>Gordonia</taxon>
    </lineage>
</organism>
<proteinExistence type="inferred from homology"/>
<protein>
    <recommendedName>
        <fullName evidence="6">Acyl-CoA synthetase</fullName>
    </recommendedName>
</protein>
<dbReference type="GO" id="GO:0004467">
    <property type="term" value="F:long-chain fatty acid-CoA ligase activity"/>
    <property type="evidence" value="ECO:0007669"/>
    <property type="project" value="UniProtKB-EC"/>
</dbReference>
<dbReference type="EMBL" id="JACIFP010000001">
    <property type="protein sequence ID" value="MBB4135556.1"/>
    <property type="molecule type" value="Genomic_DNA"/>
</dbReference>
<dbReference type="PANTHER" id="PTHR43272:SF32">
    <property type="entry name" value="AMP-DEPENDENT SYNTHETASE_LIGASE DOMAIN-CONTAINING PROTEIN"/>
    <property type="match status" value="1"/>
</dbReference>
<feature type="domain" description="AMP-dependent synthetase/ligase" evidence="7">
    <location>
        <begin position="11"/>
        <end position="418"/>
    </location>
</feature>
<accession>A0A840F0P6</accession>
<keyword evidence="4" id="KW-0443">Lipid metabolism</keyword>
<comment type="caution">
    <text evidence="8">The sequence shown here is derived from an EMBL/GenBank/DDBJ whole genome shotgun (WGS) entry which is preliminary data.</text>
</comment>
<keyword evidence="3" id="KW-0276">Fatty acid metabolism</keyword>
<evidence type="ECO:0000313" key="9">
    <source>
        <dbReference type="Proteomes" id="UP000551501"/>
    </source>
</evidence>
<comment type="catalytic activity">
    <reaction evidence="5">
        <text>a long-chain fatty acid + ATP + CoA = a long-chain fatty acyl-CoA + AMP + diphosphate</text>
        <dbReference type="Rhea" id="RHEA:15421"/>
        <dbReference type="ChEBI" id="CHEBI:30616"/>
        <dbReference type="ChEBI" id="CHEBI:33019"/>
        <dbReference type="ChEBI" id="CHEBI:57287"/>
        <dbReference type="ChEBI" id="CHEBI:57560"/>
        <dbReference type="ChEBI" id="CHEBI:83139"/>
        <dbReference type="ChEBI" id="CHEBI:456215"/>
        <dbReference type="EC" id="6.2.1.3"/>
    </reaction>
    <physiologicalReaction direction="left-to-right" evidence="5">
        <dbReference type="Rhea" id="RHEA:15422"/>
    </physiologicalReaction>
</comment>
<gene>
    <name evidence="8" type="ORF">BKA16_002108</name>
</gene>
<dbReference type="InterPro" id="IPR042099">
    <property type="entry name" value="ANL_N_sf"/>
</dbReference>
<evidence type="ECO:0000256" key="3">
    <source>
        <dbReference type="ARBA" id="ARBA00022832"/>
    </source>
</evidence>
<dbReference type="Pfam" id="PF23562">
    <property type="entry name" value="AMP-binding_C_3"/>
    <property type="match status" value="1"/>
</dbReference>
<dbReference type="Gene3D" id="3.30.300.30">
    <property type="match status" value="1"/>
</dbReference>
<dbReference type="RefSeq" id="WP_183370587.1">
    <property type="nucleotide sequence ID" value="NZ_BAABHL010000065.1"/>
</dbReference>
<dbReference type="SUPFAM" id="SSF56801">
    <property type="entry name" value="Acetyl-CoA synthetase-like"/>
    <property type="match status" value="1"/>
</dbReference>
<dbReference type="Pfam" id="PF00501">
    <property type="entry name" value="AMP-binding"/>
    <property type="match status" value="1"/>
</dbReference>
<evidence type="ECO:0000259" key="7">
    <source>
        <dbReference type="Pfam" id="PF00501"/>
    </source>
</evidence>
<evidence type="ECO:0000256" key="1">
    <source>
        <dbReference type="ARBA" id="ARBA00006432"/>
    </source>
</evidence>
<dbReference type="AlphaFoldDB" id="A0A840F0P6"/>